<reference evidence="1 4" key="1">
    <citation type="submission" date="2015-01" db="EMBL/GenBank/DDBJ databases">
        <title>Genome Sequence of Pseudomonas antarctica CMS 35.</title>
        <authorList>
            <person name="Voget S."/>
            <person name="Chow J."/>
            <person name="Daniel R."/>
            <person name="Streit W."/>
        </authorList>
    </citation>
    <scope>NUCLEOTIDE SEQUENCE [LARGE SCALE GENOMIC DNA]</scope>
    <source>
        <strain evidence="1 4">CMS 35</strain>
    </source>
</reference>
<evidence type="ECO:0000313" key="2">
    <source>
        <dbReference type="EMBL" id="SDN32911.1"/>
    </source>
</evidence>
<keyword evidence="4" id="KW-1185">Reference proteome</keyword>
<dbReference type="EMBL" id="LT629704">
    <property type="protein sequence ID" value="SDN32911.1"/>
    <property type="molecule type" value="Genomic_DNA"/>
</dbReference>
<dbReference type="Proteomes" id="UP000182470">
    <property type="component" value="Chromosome I"/>
</dbReference>
<gene>
    <name evidence="1" type="ORF">PSAN_42370</name>
    <name evidence="2" type="ORF">SAMN04490179_3687</name>
</gene>
<dbReference type="OrthoDB" id="6740126at2"/>
<protein>
    <submittedName>
        <fullName evidence="2">Uncharacterized protein</fullName>
    </submittedName>
</protein>
<dbReference type="EMBL" id="JXDI01000002">
    <property type="protein sequence ID" value="KAF2407308.1"/>
    <property type="molecule type" value="Genomic_DNA"/>
</dbReference>
<name>A0A1H0AHT6_9PSED</name>
<reference evidence="2 3" key="2">
    <citation type="submission" date="2016-10" db="EMBL/GenBank/DDBJ databases">
        <authorList>
            <person name="de Groot N.N."/>
        </authorList>
    </citation>
    <scope>NUCLEOTIDE SEQUENCE [LARGE SCALE GENOMIC DNA]</scope>
    <source>
        <strain evidence="2 3">BS2772</strain>
    </source>
</reference>
<dbReference type="Proteomes" id="UP000748067">
    <property type="component" value="Unassembled WGS sequence"/>
</dbReference>
<evidence type="ECO:0000313" key="4">
    <source>
        <dbReference type="Proteomes" id="UP000748067"/>
    </source>
</evidence>
<proteinExistence type="predicted"/>
<dbReference type="RefSeq" id="WP_083358360.1">
    <property type="nucleotide sequence ID" value="NZ_JXDI01000002.1"/>
</dbReference>
<evidence type="ECO:0000313" key="3">
    <source>
        <dbReference type="Proteomes" id="UP000182470"/>
    </source>
</evidence>
<accession>A0A1H0AHT6</accession>
<sequence>MFLHWFDAKTYVLRVDFALIPAGFFSSLPTSKQIPTAKSERTFKEGLATHSAAKLATHVLLASHAPQFLFKDITSNVKVGGVLWGQLTTAAAKIEAQTPGRVPNMTYAEVIAAAESLPARDIDVKLAQREVLKELGLGNGLLPVLQTRWTPINGVLVPSTPEPTESQMEQARVAYNSRMQALVEASTALYTPLASRKEIALDCLKAEFPTLEPSVFEAQVLAKAYTGRPGAGDPRMRSMLDSVMEGEALGHTYKWITNDRRVPIDAFNDFARSERFRAPEVFKTQFEASITAQKNGHHGMVKHLISQLSLADRENFEFGEIECSYEKHYKEAAGNALVTVGREHTMFVKTTYNGERNLYEIDTTKGTIDKQNERMTGNLKQVIKIDGSYQP</sequence>
<dbReference type="AlphaFoldDB" id="A0A1H0AHT6"/>
<evidence type="ECO:0000313" key="1">
    <source>
        <dbReference type="EMBL" id="KAF2407308.1"/>
    </source>
</evidence>
<organism evidence="2 3">
    <name type="scientific">Pseudomonas antarctica</name>
    <dbReference type="NCBI Taxonomy" id="219572"/>
    <lineage>
        <taxon>Bacteria</taxon>
        <taxon>Pseudomonadati</taxon>
        <taxon>Pseudomonadota</taxon>
        <taxon>Gammaproteobacteria</taxon>
        <taxon>Pseudomonadales</taxon>
        <taxon>Pseudomonadaceae</taxon>
        <taxon>Pseudomonas</taxon>
    </lineage>
</organism>